<dbReference type="EMBL" id="CP101637">
    <property type="protein sequence ID" value="WMT79918.1"/>
    <property type="molecule type" value="Genomic_DNA"/>
</dbReference>
<gene>
    <name evidence="2" type="ORF">TEMA_01890</name>
</gene>
<evidence type="ECO:0000313" key="2">
    <source>
        <dbReference type="EMBL" id="WMT79918.1"/>
    </source>
</evidence>
<proteinExistence type="predicted"/>
<dbReference type="RefSeq" id="WP_228106641.1">
    <property type="nucleotide sequence ID" value="NZ_CP101637.1"/>
</dbReference>
<dbReference type="Proteomes" id="UP001235030">
    <property type="component" value="Chromosome"/>
</dbReference>
<protein>
    <recommendedName>
        <fullName evidence="1">Tail spike domain-containing protein</fullName>
    </recommendedName>
</protein>
<dbReference type="InterPro" id="IPR010572">
    <property type="entry name" value="Tail_dom"/>
</dbReference>
<sequence>MRNQICDTIFVMDPQFNVIGILSNNGAFPNAPFFDDIYVQELATGAETYEFSTFSNAITSEILQLGNYIVFKYGDKYKLFQIMDNDDEHKENQTITCYCEMAGLELLTDYCEPFFIEGNVQLFFNTVLQDTNWKLGKYSQSLTTNIQQVRVEKYTNVYKVIQENIETYGNIEIEFRVEFNGNTITGFYIDVYENEGRGNKTYKRFEYGENVEGIKRNRNMYDFASAMIGTGQNGITFKDIEWKKSEGKPANKPKGQDFIVDLGANERFNKRGKYIKGLYGSDDTNPQDLLLHSWEKLQEVKEPKFDYEVDLALTDTEFEEISIGDTNYVIDYDYNPPILLECRVGKLEISLTNVNESKCTLSNYKEIKSKIKTLSKDDIMKDVLAYVNSLKPGLLTSIQINTLKSYLRQLDIEESEIDAIIEELKKIAYDKFQKEERHKVYGENVDIKLNEGRNYYCDDVVSYIKFTAPAQCKTNYSTTLVFTTDEGVPTKVNQDNNIWLTGSDCINGGLLIKCDSTYTIKISLDNNVTTPRKFKGTVSKVSHGGTYRAYENKTKYRDNVLELLETYYEKRDLFIYSTTTPYSFKNPCTSANIAKWASGGFHIDCSTLTQFAARGITYINSTYNHNDKSPYYLSTKYKYSYEVPRFAADQAKYCIEQGWQLELDVTNRNDWKKLKPGDLVFWKQRFGEEGSNATVDARFMQVGHVAIVRAINEQGIPHTYEATSGTPCIRNRLLTSNYPEKMLFFARPRK</sequence>
<organism evidence="2 3">
    <name type="scientific">Terrisporobacter mayombei</name>
    <dbReference type="NCBI Taxonomy" id="1541"/>
    <lineage>
        <taxon>Bacteria</taxon>
        <taxon>Bacillati</taxon>
        <taxon>Bacillota</taxon>
        <taxon>Clostridia</taxon>
        <taxon>Peptostreptococcales</taxon>
        <taxon>Peptostreptococcaceae</taxon>
        <taxon>Terrisporobacter</taxon>
    </lineage>
</organism>
<dbReference type="InterPro" id="IPR007119">
    <property type="entry name" value="Phage_tail_spike_N"/>
</dbReference>
<name>A0ABY9PXC1_9FIRM</name>
<evidence type="ECO:0000259" key="1">
    <source>
        <dbReference type="Pfam" id="PF06605"/>
    </source>
</evidence>
<dbReference type="NCBIfam" id="TIGR01665">
    <property type="entry name" value="put_anti_recept"/>
    <property type="match status" value="1"/>
</dbReference>
<dbReference type="Pfam" id="PF06605">
    <property type="entry name" value="Prophage_tail"/>
    <property type="match status" value="1"/>
</dbReference>
<feature type="domain" description="Tail spike" evidence="1">
    <location>
        <begin position="125"/>
        <end position="366"/>
    </location>
</feature>
<evidence type="ECO:0000313" key="3">
    <source>
        <dbReference type="Proteomes" id="UP001235030"/>
    </source>
</evidence>
<dbReference type="Gene3D" id="3.90.1720.10">
    <property type="entry name" value="endopeptidase domain like (from Nostoc punctiforme)"/>
    <property type="match status" value="1"/>
</dbReference>
<keyword evidence="3" id="KW-1185">Reference proteome</keyword>
<reference evidence="2 3" key="1">
    <citation type="submission" date="2022-07" db="EMBL/GenBank/DDBJ databases">
        <title>Genome sequence of Terrisporobacter mayombei DSM6539.</title>
        <authorList>
            <person name="Boeer T."/>
            <person name="Bengelsdorf F.R."/>
            <person name="Daniel R."/>
            <person name="Poehlein A."/>
        </authorList>
    </citation>
    <scope>NUCLEOTIDE SEQUENCE [LARGE SCALE GENOMIC DNA]</scope>
    <source>
        <strain evidence="2 3">DSM 6539</strain>
    </source>
</reference>
<accession>A0ABY9PXC1</accession>